<dbReference type="GO" id="GO:0009002">
    <property type="term" value="F:serine-type D-Ala-D-Ala carboxypeptidase activity"/>
    <property type="evidence" value="ECO:0007669"/>
    <property type="project" value="UniProtKB-EC"/>
</dbReference>
<dbReference type="EMBL" id="QNRI01000005">
    <property type="protein sequence ID" value="RBO98247.1"/>
    <property type="molecule type" value="Genomic_DNA"/>
</dbReference>
<evidence type="ECO:0000256" key="3">
    <source>
        <dbReference type="ARBA" id="ARBA00022475"/>
    </source>
</evidence>
<dbReference type="InterPro" id="IPR001460">
    <property type="entry name" value="PCN-bd_Tpept"/>
</dbReference>
<dbReference type="PANTHER" id="PTHR32282:SF32">
    <property type="entry name" value="PENICILLIN-BINDING PROTEIN 2A"/>
    <property type="match status" value="1"/>
</dbReference>
<evidence type="ECO:0000256" key="13">
    <source>
        <dbReference type="ARBA" id="ARBA00023136"/>
    </source>
</evidence>
<evidence type="ECO:0000259" key="20">
    <source>
        <dbReference type="Pfam" id="PF00912"/>
    </source>
</evidence>
<dbReference type="Pfam" id="PF00912">
    <property type="entry name" value="Transgly"/>
    <property type="match status" value="1"/>
</dbReference>
<evidence type="ECO:0000256" key="18">
    <source>
        <dbReference type="SAM" id="Phobius"/>
    </source>
</evidence>
<sequence>MKYIDRMRQIRWSSWVKWLSIGFGSMALLAIVGFMIIIYGGGLVVDEEDLILPATTTVKTQDGDVVGKLYQENRNLVTIDQVPKHVQQAFVAVEDVRFYDHAGVDFNAVARAVYKDVVALQKVEGASTITQQLAKNLFLHDEKTWMRKTKEVMASIYLERHYSKDKILELYMNEVYFAHGIYGIGTAADYYFDKPVEELTITEGAMLAGLVKAPNTYSPYLDKDATKKRRDIVLSQMEKAGMLETEEKLTLQGKTVDVVEQKEAQSPWLDDYLDVVIREAASQYQLTTEELKRGGYDITVYMNNVAQKTAYQQLQQENFYYGSEPNVESSFVLMNQKSGALEAVIAGRNFQIGEHNRAMLRRQPGSVLKPLAVYGPALMNNYQPYSLLQDRAQSYDDYQVANADGGYAGEISMYQAIAESKNATAVWLLDQIGIDYSKTYLEKMDISLSDQGLAIALGGLKNGLTPIEIAAGYRTFIHDGEWIQPHAIVSIHDRNGTLIGEANPTTTQVFSKQVAWSMLRMLENVVNNGTATAGEYAKALAGKTGTTQHPQVEGQAKDAWFAGVTPEYTTALWMGYDQSDETHYLTKGSSAATIATKAILQAIDQQQPLGDQFTKPINVDDVEQPIQLPVIDDLDVSYQLGGWSLVQGKLTWTASDDERVVYHIYSVTDAGSKKIGQVQGKGQFILTDVSVFQSSSYYVVPYNQLTKQQGTKSNQITLSFGN</sequence>
<dbReference type="PANTHER" id="PTHR32282">
    <property type="entry name" value="BINDING PROTEIN TRANSPEPTIDASE, PUTATIVE-RELATED"/>
    <property type="match status" value="1"/>
</dbReference>
<dbReference type="InterPro" id="IPR036950">
    <property type="entry name" value="PBP_transglycosylase"/>
</dbReference>
<keyword evidence="6" id="KW-0328">Glycosyltransferase</keyword>
<dbReference type="SUPFAM" id="SSF53955">
    <property type="entry name" value="Lysozyme-like"/>
    <property type="match status" value="1"/>
</dbReference>
<dbReference type="GO" id="GO:0009252">
    <property type="term" value="P:peptidoglycan biosynthetic process"/>
    <property type="evidence" value="ECO:0007669"/>
    <property type="project" value="UniProtKB-KW"/>
</dbReference>
<dbReference type="FunFam" id="1.10.3810.10:FF:000001">
    <property type="entry name" value="Penicillin-binding protein 1A"/>
    <property type="match status" value="1"/>
</dbReference>
<evidence type="ECO:0000256" key="7">
    <source>
        <dbReference type="ARBA" id="ARBA00022679"/>
    </source>
</evidence>
<evidence type="ECO:0000256" key="12">
    <source>
        <dbReference type="ARBA" id="ARBA00022989"/>
    </source>
</evidence>
<dbReference type="GO" id="GO:0006508">
    <property type="term" value="P:proteolysis"/>
    <property type="evidence" value="ECO:0007669"/>
    <property type="project" value="UniProtKB-KW"/>
</dbReference>
<comment type="catalytic activity">
    <reaction evidence="16">
        <text>Preferential cleavage: (Ac)2-L-Lys-D-Ala-|-D-Ala. Also transpeptidation of peptidyl-alanyl moieties that are N-acyl substituents of D-alanine.</text>
        <dbReference type="EC" id="3.4.16.4"/>
    </reaction>
</comment>
<dbReference type="Proteomes" id="UP000252254">
    <property type="component" value="Unassembled WGS sequence"/>
</dbReference>
<feature type="domain" description="Glycosyl transferase family 51" evidence="20">
    <location>
        <begin position="63"/>
        <end position="238"/>
    </location>
</feature>
<evidence type="ECO:0000256" key="5">
    <source>
        <dbReference type="ARBA" id="ARBA00022670"/>
    </source>
</evidence>
<comment type="catalytic activity">
    <reaction evidence="17">
        <text>[GlcNAc-(1-&gt;4)-Mur2Ac(oyl-L-Ala-gamma-D-Glu-L-Lys-D-Ala-D-Ala)](n)-di-trans,octa-cis-undecaprenyl diphosphate + beta-D-GlcNAc-(1-&gt;4)-Mur2Ac(oyl-L-Ala-gamma-D-Glu-L-Lys-D-Ala-D-Ala)-di-trans,octa-cis-undecaprenyl diphosphate = [GlcNAc-(1-&gt;4)-Mur2Ac(oyl-L-Ala-gamma-D-Glu-L-Lys-D-Ala-D-Ala)](n+1)-di-trans,octa-cis-undecaprenyl diphosphate + di-trans,octa-cis-undecaprenyl diphosphate + H(+)</text>
        <dbReference type="Rhea" id="RHEA:23708"/>
        <dbReference type="Rhea" id="RHEA-COMP:9602"/>
        <dbReference type="Rhea" id="RHEA-COMP:9603"/>
        <dbReference type="ChEBI" id="CHEBI:15378"/>
        <dbReference type="ChEBI" id="CHEBI:58405"/>
        <dbReference type="ChEBI" id="CHEBI:60033"/>
        <dbReference type="ChEBI" id="CHEBI:78435"/>
        <dbReference type="EC" id="2.4.99.28"/>
    </reaction>
</comment>
<keyword evidence="5" id="KW-0645">Protease</keyword>
<name>A0A366E7G6_9BACI</name>
<keyword evidence="14" id="KW-0511">Multifunctional enzyme</keyword>
<dbReference type="InterPro" id="IPR023346">
    <property type="entry name" value="Lysozyme-like_dom_sf"/>
</dbReference>
<protein>
    <submittedName>
        <fullName evidence="21">Penicillin-binding protein 2A</fullName>
    </submittedName>
</protein>
<evidence type="ECO:0000256" key="10">
    <source>
        <dbReference type="ARBA" id="ARBA00022960"/>
    </source>
</evidence>
<proteinExistence type="inferred from homology"/>
<dbReference type="Pfam" id="PF00905">
    <property type="entry name" value="Transpeptidase"/>
    <property type="match status" value="1"/>
</dbReference>
<comment type="similarity">
    <text evidence="2">In the N-terminal section; belongs to the glycosyltransferase 51 family.</text>
</comment>
<reference evidence="21 22" key="1">
    <citation type="submission" date="2018-06" db="EMBL/GenBank/DDBJ databases">
        <title>Genomic Encyclopedia of Type Strains, Phase IV (KMG-IV): sequencing the most valuable type-strain genomes for metagenomic binning, comparative biology and taxonomic classification.</title>
        <authorList>
            <person name="Goeker M."/>
        </authorList>
    </citation>
    <scope>NUCLEOTIDE SEQUENCE [LARGE SCALE GENOMIC DNA]</scope>
    <source>
        <strain evidence="21 22">DSM 15140</strain>
    </source>
</reference>
<comment type="caution">
    <text evidence="21">The sequence shown here is derived from an EMBL/GenBank/DDBJ whole genome shotgun (WGS) entry which is preliminary data.</text>
</comment>
<keyword evidence="11" id="KW-0573">Peptidoglycan synthesis</keyword>
<dbReference type="InterPro" id="IPR001264">
    <property type="entry name" value="Glyco_trans_51"/>
</dbReference>
<keyword evidence="7" id="KW-0808">Transferase</keyword>
<evidence type="ECO:0000313" key="21">
    <source>
        <dbReference type="EMBL" id="RBO98247.1"/>
    </source>
</evidence>
<comment type="similarity">
    <text evidence="1">In the C-terminal section; belongs to the transpeptidase family.</text>
</comment>
<organism evidence="21 22">
    <name type="scientific">Paraliobacillus ryukyuensis</name>
    <dbReference type="NCBI Taxonomy" id="200904"/>
    <lineage>
        <taxon>Bacteria</taxon>
        <taxon>Bacillati</taxon>
        <taxon>Bacillota</taxon>
        <taxon>Bacilli</taxon>
        <taxon>Bacillales</taxon>
        <taxon>Bacillaceae</taxon>
        <taxon>Paraliobacillus</taxon>
    </lineage>
</organism>
<feature type="transmembrane region" description="Helical" evidence="18">
    <location>
        <begin position="21"/>
        <end position="45"/>
    </location>
</feature>
<keyword evidence="13 18" id="KW-0472">Membrane</keyword>
<dbReference type="Gene3D" id="1.10.3810.10">
    <property type="entry name" value="Biosynthetic peptidoglycan transglycosylase-like"/>
    <property type="match status" value="1"/>
</dbReference>
<dbReference type="AlphaFoldDB" id="A0A366E7G6"/>
<evidence type="ECO:0000256" key="16">
    <source>
        <dbReference type="ARBA" id="ARBA00034000"/>
    </source>
</evidence>
<feature type="domain" description="Penicillin-binding protein transpeptidase" evidence="19">
    <location>
        <begin position="330"/>
        <end position="600"/>
    </location>
</feature>
<evidence type="ECO:0000313" key="22">
    <source>
        <dbReference type="Proteomes" id="UP000252254"/>
    </source>
</evidence>
<dbReference type="GO" id="GO:0030288">
    <property type="term" value="C:outer membrane-bounded periplasmic space"/>
    <property type="evidence" value="ECO:0007669"/>
    <property type="project" value="TreeGrafter"/>
</dbReference>
<gene>
    <name evidence="21" type="ORF">DES48_10597</name>
</gene>
<dbReference type="GO" id="GO:0008658">
    <property type="term" value="F:penicillin binding"/>
    <property type="evidence" value="ECO:0007669"/>
    <property type="project" value="InterPro"/>
</dbReference>
<evidence type="ECO:0000256" key="1">
    <source>
        <dbReference type="ARBA" id="ARBA00007090"/>
    </source>
</evidence>
<dbReference type="InterPro" id="IPR012338">
    <property type="entry name" value="Beta-lactam/transpept-like"/>
</dbReference>
<evidence type="ECO:0000256" key="15">
    <source>
        <dbReference type="ARBA" id="ARBA00023316"/>
    </source>
</evidence>
<dbReference type="OrthoDB" id="9766909at2"/>
<evidence type="ECO:0000259" key="19">
    <source>
        <dbReference type="Pfam" id="PF00905"/>
    </source>
</evidence>
<keyword evidence="4" id="KW-0121">Carboxypeptidase</keyword>
<evidence type="ECO:0000256" key="14">
    <source>
        <dbReference type="ARBA" id="ARBA00023268"/>
    </source>
</evidence>
<keyword evidence="10" id="KW-0133">Cell shape</keyword>
<evidence type="ECO:0000256" key="9">
    <source>
        <dbReference type="ARBA" id="ARBA00022801"/>
    </source>
</evidence>
<dbReference type="STRING" id="200904.GCA_900168775_01205"/>
<dbReference type="GO" id="GO:0008360">
    <property type="term" value="P:regulation of cell shape"/>
    <property type="evidence" value="ECO:0007669"/>
    <property type="project" value="UniProtKB-KW"/>
</dbReference>
<evidence type="ECO:0000256" key="11">
    <source>
        <dbReference type="ARBA" id="ARBA00022984"/>
    </source>
</evidence>
<dbReference type="SUPFAM" id="SSF56601">
    <property type="entry name" value="beta-lactamase/transpeptidase-like"/>
    <property type="match status" value="1"/>
</dbReference>
<keyword evidence="12 18" id="KW-1133">Transmembrane helix</keyword>
<evidence type="ECO:0000256" key="2">
    <source>
        <dbReference type="ARBA" id="ARBA00007739"/>
    </source>
</evidence>
<keyword evidence="22" id="KW-1185">Reference proteome</keyword>
<evidence type="ECO:0000256" key="6">
    <source>
        <dbReference type="ARBA" id="ARBA00022676"/>
    </source>
</evidence>
<evidence type="ECO:0000256" key="8">
    <source>
        <dbReference type="ARBA" id="ARBA00022692"/>
    </source>
</evidence>
<keyword evidence="3" id="KW-1003">Cell membrane</keyword>
<accession>A0A366E7G6</accession>
<evidence type="ECO:0000256" key="17">
    <source>
        <dbReference type="ARBA" id="ARBA00049902"/>
    </source>
</evidence>
<dbReference type="InterPro" id="IPR050396">
    <property type="entry name" value="Glycosyltr_51/Transpeptidase"/>
</dbReference>
<evidence type="ECO:0000256" key="4">
    <source>
        <dbReference type="ARBA" id="ARBA00022645"/>
    </source>
</evidence>
<dbReference type="Gene3D" id="3.40.710.10">
    <property type="entry name" value="DD-peptidase/beta-lactamase superfamily"/>
    <property type="match status" value="1"/>
</dbReference>
<dbReference type="NCBIfam" id="TIGR02074">
    <property type="entry name" value="PBP_1a_fam"/>
    <property type="match status" value="1"/>
</dbReference>
<keyword evidence="15" id="KW-0961">Cell wall biogenesis/degradation</keyword>
<dbReference type="GO" id="GO:0008955">
    <property type="term" value="F:peptidoglycan glycosyltransferase activity"/>
    <property type="evidence" value="ECO:0007669"/>
    <property type="project" value="UniProtKB-EC"/>
</dbReference>
<keyword evidence="9" id="KW-0378">Hydrolase</keyword>
<dbReference type="GO" id="GO:0071555">
    <property type="term" value="P:cell wall organization"/>
    <property type="evidence" value="ECO:0007669"/>
    <property type="project" value="UniProtKB-KW"/>
</dbReference>
<keyword evidence="8 18" id="KW-0812">Transmembrane</keyword>
<dbReference type="RefSeq" id="WP_113868654.1">
    <property type="nucleotide sequence ID" value="NZ_BAABQN010000005.1"/>
</dbReference>